<dbReference type="Pfam" id="PF23242">
    <property type="entry name" value="AAA_lid_TRIP13_C"/>
    <property type="match status" value="1"/>
</dbReference>
<dbReference type="SUPFAM" id="SSF52540">
    <property type="entry name" value="P-loop containing nucleoside triphosphate hydrolases"/>
    <property type="match status" value="1"/>
</dbReference>
<gene>
    <name evidence="6" type="ORF">BINO364_LOCUS9852</name>
</gene>
<feature type="domain" description="AAA+ ATPase" evidence="5">
    <location>
        <begin position="156"/>
        <end position="308"/>
    </location>
</feature>
<reference evidence="6" key="1">
    <citation type="submission" date="2021-12" db="EMBL/GenBank/DDBJ databases">
        <authorList>
            <person name="Martin H S."/>
        </authorList>
    </citation>
    <scope>NUCLEOTIDE SEQUENCE</scope>
</reference>
<dbReference type="PANTHER" id="PTHR45991:SF1">
    <property type="entry name" value="PACHYTENE CHECKPOINT PROTEIN 2 HOMOLOG"/>
    <property type="match status" value="1"/>
</dbReference>
<dbReference type="FunFam" id="3.40.50.300:FF:001494">
    <property type="entry name" value="Pachytene checkpoint component Pch2"/>
    <property type="match status" value="1"/>
</dbReference>
<proteinExistence type="inferred from homology"/>
<dbReference type="EMBL" id="OV170224">
    <property type="protein sequence ID" value="CAH0724098.1"/>
    <property type="molecule type" value="Genomic_DNA"/>
</dbReference>
<dbReference type="OrthoDB" id="10042665at2759"/>
<name>A0A8J9UQ00_9NEOP</name>
<accession>A0A8J9UQ00</accession>
<dbReference type="AlphaFoldDB" id="A0A8J9UQ00"/>
<dbReference type="InterPro" id="IPR003593">
    <property type="entry name" value="AAA+_ATPase"/>
</dbReference>
<dbReference type="Proteomes" id="UP000838878">
    <property type="component" value="Chromosome 4"/>
</dbReference>
<keyword evidence="4" id="KW-0469">Meiosis</keyword>
<evidence type="ECO:0000256" key="1">
    <source>
        <dbReference type="ARBA" id="ARBA00007271"/>
    </source>
</evidence>
<organism evidence="6 7">
    <name type="scientific">Brenthis ino</name>
    <name type="common">lesser marbled fritillary</name>
    <dbReference type="NCBI Taxonomy" id="405034"/>
    <lineage>
        <taxon>Eukaryota</taxon>
        <taxon>Metazoa</taxon>
        <taxon>Ecdysozoa</taxon>
        <taxon>Arthropoda</taxon>
        <taxon>Hexapoda</taxon>
        <taxon>Insecta</taxon>
        <taxon>Pterygota</taxon>
        <taxon>Neoptera</taxon>
        <taxon>Endopterygota</taxon>
        <taxon>Lepidoptera</taxon>
        <taxon>Glossata</taxon>
        <taxon>Ditrysia</taxon>
        <taxon>Papilionoidea</taxon>
        <taxon>Nymphalidae</taxon>
        <taxon>Heliconiinae</taxon>
        <taxon>Argynnini</taxon>
        <taxon>Brenthis</taxon>
    </lineage>
</organism>
<dbReference type="Gene3D" id="3.40.50.300">
    <property type="entry name" value="P-loop containing nucleotide triphosphate hydrolases"/>
    <property type="match status" value="1"/>
</dbReference>
<protein>
    <recommendedName>
        <fullName evidence="5">AAA+ ATPase domain-containing protein</fullName>
    </recommendedName>
</protein>
<dbReference type="SMART" id="SM00382">
    <property type="entry name" value="AAA"/>
    <property type="match status" value="1"/>
</dbReference>
<dbReference type="Pfam" id="PF00004">
    <property type="entry name" value="AAA"/>
    <property type="match status" value="1"/>
</dbReference>
<dbReference type="GO" id="GO:0016887">
    <property type="term" value="F:ATP hydrolysis activity"/>
    <property type="evidence" value="ECO:0007669"/>
    <property type="project" value="InterPro"/>
</dbReference>
<keyword evidence="7" id="KW-1185">Reference proteome</keyword>
<evidence type="ECO:0000256" key="3">
    <source>
        <dbReference type="ARBA" id="ARBA00022840"/>
    </source>
</evidence>
<evidence type="ECO:0000256" key="4">
    <source>
        <dbReference type="ARBA" id="ARBA00023254"/>
    </source>
</evidence>
<dbReference type="PANTHER" id="PTHR45991">
    <property type="entry name" value="PACHYTENE CHECKPOINT PROTEIN 2"/>
    <property type="match status" value="1"/>
</dbReference>
<dbReference type="GO" id="GO:0005524">
    <property type="term" value="F:ATP binding"/>
    <property type="evidence" value="ECO:0007669"/>
    <property type="project" value="UniProtKB-KW"/>
</dbReference>
<feature type="non-terminal residue" evidence="6">
    <location>
        <position position="434"/>
    </location>
</feature>
<dbReference type="InterPro" id="IPR027417">
    <property type="entry name" value="P-loop_NTPase"/>
</dbReference>
<evidence type="ECO:0000313" key="6">
    <source>
        <dbReference type="EMBL" id="CAH0724098.1"/>
    </source>
</evidence>
<evidence type="ECO:0000256" key="2">
    <source>
        <dbReference type="ARBA" id="ARBA00022741"/>
    </source>
</evidence>
<dbReference type="InterPro" id="IPR044539">
    <property type="entry name" value="Pch2-like"/>
</dbReference>
<dbReference type="InterPro" id="IPR003959">
    <property type="entry name" value="ATPase_AAA_core"/>
</dbReference>
<dbReference type="GO" id="GO:0005694">
    <property type="term" value="C:chromosome"/>
    <property type="evidence" value="ECO:0007669"/>
    <property type="project" value="TreeGrafter"/>
</dbReference>
<comment type="similarity">
    <text evidence="1">Belongs to the AAA ATPase family. PCH2 subfamily.</text>
</comment>
<keyword evidence="2" id="KW-0547">Nucleotide-binding</keyword>
<dbReference type="Pfam" id="PF23563">
    <property type="entry name" value="TRIP13_N"/>
    <property type="match status" value="1"/>
</dbReference>
<sequence length="434" mass="48237">MNTPLHIEVVQKRQSLASKEFIKDIVHSYLAHFVLLSPGTTINNNELEENLDLKEHVQCITFCDIEHDSDINVAECELIYHVYTLDRFGAETDTMTDAASGEEIAAADVWALPTEEFHGLWENLVYDSKLKEDTLRFVETAFEFADRGVDPNVIGWNRVVLLHGPPGTGKTSLCRALAQKLAVRLGDRFPRARLLEINAHGLFSKWFSESGKLVAKLFDRIREIVEDRRLLACVLVDEVESLAHARHAALAGLEPSDSIRAVNAILTQLDRLKRHPNALVLTTSNVTGAIDIAFVDRADIKRLVGPPSERAAYEILRGCCAELMARGVVAPREQLFALRVLEAARFADTEGSRASLRLWAVARAAAAATLSGRALRRLPFLARALHTRHEPTLAQFIDALHAAVQQQLRDAKDLMNETVLSNDTANGEPPLRTK</sequence>
<dbReference type="GO" id="GO:0051598">
    <property type="term" value="P:meiotic recombination checkpoint signaling"/>
    <property type="evidence" value="ECO:0007669"/>
    <property type="project" value="TreeGrafter"/>
</dbReference>
<keyword evidence="3" id="KW-0067">ATP-binding</keyword>
<evidence type="ECO:0000313" key="7">
    <source>
        <dbReference type="Proteomes" id="UP000838878"/>
    </source>
</evidence>
<dbReference type="InterPro" id="IPR058249">
    <property type="entry name" value="Pch2_C"/>
</dbReference>
<evidence type="ECO:0000259" key="5">
    <source>
        <dbReference type="SMART" id="SM00382"/>
    </source>
</evidence>
<dbReference type="GO" id="GO:0005634">
    <property type="term" value="C:nucleus"/>
    <property type="evidence" value="ECO:0007669"/>
    <property type="project" value="TreeGrafter"/>
</dbReference>
<dbReference type="GO" id="GO:0007131">
    <property type="term" value="P:reciprocal meiotic recombination"/>
    <property type="evidence" value="ECO:0007669"/>
    <property type="project" value="TreeGrafter"/>
</dbReference>